<proteinExistence type="predicted"/>
<dbReference type="AlphaFoldDB" id="A0A8S3V0V2"/>
<dbReference type="PANTHER" id="PTHR16277:SF7">
    <property type="entry name" value="RE12330P"/>
    <property type="match status" value="1"/>
</dbReference>
<keyword evidence="3" id="KW-1185">Reference proteome</keyword>
<dbReference type="Pfam" id="PF06031">
    <property type="entry name" value="SERTA"/>
    <property type="match status" value="1"/>
</dbReference>
<dbReference type="InterPro" id="IPR052262">
    <property type="entry name" value="E2F-SERTA_domain_protein"/>
</dbReference>
<evidence type="ECO:0000259" key="1">
    <source>
        <dbReference type="PROSITE" id="PS51053"/>
    </source>
</evidence>
<name>A0A8S3V0V2_MYTED</name>
<dbReference type="OrthoDB" id="6083860at2759"/>
<feature type="domain" description="SERTA" evidence="1">
    <location>
        <begin position="30"/>
        <end position="78"/>
    </location>
</feature>
<dbReference type="PANTHER" id="PTHR16277">
    <property type="entry name" value="CELL DIVISION CYCLE ASSOCIATED PROTEIN 4/SERTA DOMAIN-CONTAINING PROTEIN 2"/>
    <property type="match status" value="1"/>
</dbReference>
<organism evidence="2 3">
    <name type="scientific">Mytilus edulis</name>
    <name type="common">Blue mussel</name>
    <dbReference type="NCBI Taxonomy" id="6550"/>
    <lineage>
        <taxon>Eukaryota</taxon>
        <taxon>Metazoa</taxon>
        <taxon>Spiralia</taxon>
        <taxon>Lophotrochozoa</taxon>
        <taxon>Mollusca</taxon>
        <taxon>Bivalvia</taxon>
        <taxon>Autobranchia</taxon>
        <taxon>Pteriomorphia</taxon>
        <taxon>Mytilida</taxon>
        <taxon>Mytiloidea</taxon>
        <taxon>Mytilidae</taxon>
        <taxon>Mytilinae</taxon>
        <taxon>Mytilus</taxon>
    </lineage>
</organism>
<evidence type="ECO:0000313" key="2">
    <source>
        <dbReference type="EMBL" id="CAG2251281.1"/>
    </source>
</evidence>
<dbReference type="Proteomes" id="UP000683360">
    <property type="component" value="Unassembled WGS sequence"/>
</dbReference>
<sequence>MIYPLTLKKYIINIFNMGLKRKFDEPAETGIFQRQSILDISMFKLQSSPVKRVEPSLLRSVLILNTLKHIEVELQKDGVQSSLPDSASFSLDDNSDISMDILPDLHATHDHILQNDTNVLNTSKATTSPLPPIETFVELSNVSCTGPNALKPHEDRTRCDKSDFFQSHQFHLASPTRVEDMLADLDFSQTDFDIFSTLASSMKLTPLSAEEVIHSFPVHSNVISESYASLFNASVNNSTCKSEVLPEEIENIMQILVGT</sequence>
<dbReference type="EMBL" id="CAJPWZ010003081">
    <property type="protein sequence ID" value="CAG2251281.1"/>
    <property type="molecule type" value="Genomic_DNA"/>
</dbReference>
<dbReference type="GO" id="GO:0005634">
    <property type="term" value="C:nucleus"/>
    <property type="evidence" value="ECO:0007669"/>
    <property type="project" value="TreeGrafter"/>
</dbReference>
<comment type="caution">
    <text evidence="2">The sequence shown here is derived from an EMBL/GenBank/DDBJ whole genome shotgun (WGS) entry which is preliminary data.</text>
</comment>
<protein>
    <recommendedName>
        <fullName evidence="1">SERTA domain-containing protein</fullName>
    </recommendedName>
</protein>
<dbReference type="InterPro" id="IPR009263">
    <property type="entry name" value="SERTA_dom"/>
</dbReference>
<dbReference type="PROSITE" id="PS51053">
    <property type="entry name" value="SERTA"/>
    <property type="match status" value="1"/>
</dbReference>
<gene>
    <name evidence="2" type="ORF">MEDL_62973</name>
</gene>
<accession>A0A8S3V0V2</accession>
<evidence type="ECO:0000313" key="3">
    <source>
        <dbReference type="Proteomes" id="UP000683360"/>
    </source>
</evidence>
<reference evidence="2" key="1">
    <citation type="submission" date="2021-03" db="EMBL/GenBank/DDBJ databases">
        <authorList>
            <person name="Bekaert M."/>
        </authorList>
    </citation>
    <scope>NUCLEOTIDE SEQUENCE</scope>
</reference>